<dbReference type="InterPro" id="IPR000477">
    <property type="entry name" value="RT_dom"/>
</dbReference>
<organism evidence="2 3">
    <name type="scientific">Alicyclobacillus ferrooxydans</name>
    <dbReference type="NCBI Taxonomy" id="471514"/>
    <lineage>
        <taxon>Bacteria</taxon>
        <taxon>Bacillati</taxon>
        <taxon>Bacillota</taxon>
        <taxon>Bacilli</taxon>
        <taxon>Bacillales</taxon>
        <taxon>Alicyclobacillaceae</taxon>
        <taxon>Alicyclobacillus</taxon>
    </lineage>
</organism>
<dbReference type="Pfam" id="PF00078">
    <property type="entry name" value="RVT_1"/>
    <property type="match status" value="1"/>
</dbReference>
<reference evidence="2 3" key="1">
    <citation type="submission" date="2015-09" db="EMBL/GenBank/DDBJ databases">
        <title>Draft genome sequence of Alicyclobacillus ferrooxydans DSM 22381.</title>
        <authorList>
            <person name="Hemp J."/>
        </authorList>
    </citation>
    <scope>NUCLEOTIDE SEQUENCE [LARGE SCALE GENOMIC DNA]</scope>
    <source>
        <strain evidence="2 3">TC-34</strain>
    </source>
</reference>
<dbReference type="InterPro" id="IPR030931">
    <property type="entry name" value="Group_II_RT_mat"/>
</dbReference>
<dbReference type="PROSITE" id="PS50878">
    <property type="entry name" value="RT_POL"/>
    <property type="match status" value="1"/>
</dbReference>
<dbReference type="PANTHER" id="PTHR34047">
    <property type="entry name" value="NUCLEAR INTRON MATURASE 1, MITOCHONDRIAL-RELATED"/>
    <property type="match status" value="1"/>
</dbReference>
<proteinExistence type="predicted"/>
<keyword evidence="3" id="KW-1185">Reference proteome</keyword>
<dbReference type="SUPFAM" id="SSF56672">
    <property type="entry name" value="DNA/RNA polymerases"/>
    <property type="match status" value="1"/>
</dbReference>
<dbReference type="EMBL" id="LJCO01000084">
    <property type="protein sequence ID" value="KPV42082.1"/>
    <property type="molecule type" value="Genomic_DNA"/>
</dbReference>
<dbReference type="RefSeq" id="WP_054970856.1">
    <property type="nucleotide sequence ID" value="NZ_LJCO01000084.1"/>
</dbReference>
<dbReference type="Proteomes" id="UP000050482">
    <property type="component" value="Unassembled WGS sequence"/>
</dbReference>
<dbReference type="NCBIfam" id="TIGR04416">
    <property type="entry name" value="group_II_RT_mat"/>
    <property type="match status" value="1"/>
</dbReference>
<accession>A0A0P9C9N0</accession>
<name>A0A0P9C9N0_9BACL</name>
<evidence type="ECO:0000313" key="2">
    <source>
        <dbReference type="EMBL" id="KPV42082.1"/>
    </source>
</evidence>
<comment type="caution">
    <text evidence="2">The sequence shown here is derived from an EMBL/GenBank/DDBJ whole genome shotgun (WGS) entry which is preliminary data.</text>
</comment>
<dbReference type="PATRIC" id="fig|471514.4.peg.4736"/>
<evidence type="ECO:0000313" key="3">
    <source>
        <dbReference type="Proteomes" id="UP000050482"/>
    </source>
</evidence>
<evidence type="ECO:0000259" key="1">
    <source>
        <dbReference type="PROSITE" id="PS50878"/>
    </source>
</evidence>
<gene>
    <name evidence="2" type="ORF">AN477_19445</name>
</gene>
<dbReference type="InterPro" id="IPR043502">
    <property type="entry name" value="DNA/RNA_pol_sf"/>
</dbReference>
<feature type="domain" description="Reverse transcriptase" evidence="1">
    <location>
        <begin position="45"/>
        <end position="272"/>
    </location>
</feature>
<dbReference type="Pfam" id="PF08388">
    <property type="entry name" value="GIIM"/>
    <property type="match status" value="1"/>
</dbReference>
<dbReference type="PANTHER" id="PTHR34047:SF8">
    <property type="entry name" value="PROTEIN YKFC"/>
    <property type="match status" value="1"/>
</dbReference>
<sequence length="419" mass="49347">MEWIVERRNLLEALHRVEKNKGAAGVDGMEIKYLRQFLMEHWDGIREELLEGTYRPMPVRRVEIPKPDGGGVRLLGIPTVLDRLIQQAIQQILMPIFDPEFSPYSYGFRPGYSAHDAIKQARNYVAQGYRWVVDMDLEKFFDRVHHDMLMARVARKVSDKRLLKLIRAYLQAGAMIGGLRVISEEGVPQGGPLSPLLANIMLDDLDKELMQRGHRFVRYADDNNVYVRSRRAGERVMKSITEFVEKRLKLRVNREKSAVDHPWKRKFLGFTFTYHPEPKIRVAPKSLKRFKDKVRELTKRNRGQSMASRIDALNKYLRGWSGYYRHSEWRSTFKELDQWIRRRLRMCMLKQWKEPKTKRRKLVGLGIPFDWASRISASRKASWRLSNTPQVSKALGLQYWQDRGLVSLVERYDALRFTT</sequence>
<dbReference type="CDD" id="cd01651">
    <property type="entry name" value="RT_G2_intron"/>
    <property type="match status" value="1"/>
</dbReference>
<dbReference type="AlphaFoldDB" id="A0A0P9C9N0"/>
<dbReference type="InterPro" id="IPR051083">
    <property type="entry name" value="GrpII_Intron_Splice-Mob/Def"/>
</dbReference>
<dbReference type="InterPro" id="IPR013597">
    <property type="entry name" value="Mat_intron_G2"/>
</dbReference>
<protein>
    <submittedName>
        <fullName evidence="2">DNA polymerase</fullName>
    </submittedName>
</protein>